<feature type="compositionally biased region" description="Basic and acidic residues" evidence="2">
    <location>
        <begin position="184"/>
        <end position="193"/>
    </location>
</feature>
<feature type="compositionally biased region" description="Basic and acidic residues" evidence="2">
    <location>
        <begin position="237"/>
        <end position="251"/>
    </location>
</feature>
<evidence type="ECO:0000313" key="6">
    <source>
        <dbReference type="Proteomes" id="UP001302367"/>
    </source>
</evidence>
<accession>A0A2G5I164</accession>
<dbReference type="Proteomes" id="UP000230605">
    <property type="component" value="Chromosome 2"/>
</dbReference>
<name>A0A2G5I164_CERBT</name>
<protein>
    <recommendedName>
        <fullName evidence="7">J domain-containing protein</fullName>
    </recommendedName>
</protein>
<feature type="region of interest" description="Disordered" evidence="2">
    <location>
        <begin position="234"/>
        <end position="271"/>
    </location>
</feature>
<dbReference type="EMBL" id="LKMD01000102">
    <property type="protein sequence ID" value="PIA98263.1"/>
    <property type="molecule type" value="Genomic_DNA"/>
</dbReference>
<feature type="compositionally biased region" description="Basic and acidic residues" evidence="2">
    <location>
        <begin position="149"/>
        <end position="167"/>
    </location>
</feature>
<evidence type="ECO:0008006" key="7">
    <source>
        <dbReference type="Google" id="ProtNLM"/>
    </source>
</evidence>
<proteinExistence type="predicted"/>
<dbReference type="AlphaFoldDB" id="A0A2G5I164"/>
<keyword evidence="1" id="KW-0175">Coiled coil</keyword>
<dbReference type="Proteomes" id="UP001302367">
    <property type="component" value="Chromosome 2"/>
</dbReference>
<evidence type="ECO:0000256" key="2">
    <source>
        <dbReference type="SAM" id="MobiDB-lite"/>
    </source>
</evidence>
<evidence type="ECO:0000313" key="4">
    <source>
        <dbReference type="EMBL" id="WPA99027.1"/>
    </source>
</evidence>
<dbReference type="OrthoDB" id="3650819at2759"/>
<reference evidence="3 5" key="1">
    <citation type="submission" date="2015-10" db="EMBL/GenBank/DDBJ databases">
        <title>The cercosporin biosynthetic gene cluster was horizontally transferred to several fungal lineages and shown to be expanded in Cercospora beticola based on microsynteny with recipient genomes.</title>
        <authorList>
            <person name="De Jonge R."/>
            <person name="Ebert M.K."/>
            <person name="Suttle J.C."/>
            <person name="Jurick Ii W.M."/>
            <person name="Secor G.A."/>
            <person name="Thomma B.P."/>
            <person name="Van De Peer Y."/>
            <person name="Bolton M.D."/>
        </authorList>
    </citation>
    <scope>NUCLEOTIDE SEQUENCE [LARGE SCALE GENOMIC DNA]</scope>
    <source>
        <strain evidence="3 5">09-40</strain>
    </source>
</reference>
<feature type="region of interest" description="Disordered" evidence="2">
    <location>
        <begin position="149"/>
        <end position="221"/>
    </location>
</feature>
<dbReference type="EMBL" id="CP134185">
    <property type="protein sequence ID" value="WPA99027.1"/>
    <property type="molecule type" value="Genomic_DNA"/>
</dbReference>
<evidence type="ECO:0000313" key="5">
    <source>
        <dbReference type="Proteomes" id="UP000230605"/>
    </source>
</evidence>
<feature type="coiled-coil region" evidence="1">
    <location>
        <begin position="36"/>
        <end position="74"/>
    </location>
</feature>
<keyword evidence="6" id="KW-1185">Reference proteome</keyword>
<sequence length="384" mass="43446">MTATSSVHPPASSNSAKTPIKLKVAMAQTVAADEQLIELQTKLKRAETSARYAKAQYNAACEASNARLEEANKQRGVLFDLLKNQVQGSALWDAKIAKQLAENRSQIAAGLVITSRSELEDLERERDAAKQALDEYTRDSRSFRLAREARARREAAEQRQRELRAKETSPAPRSSPIKSPAAEKQQRDFRAKEASPSARKSPIRQSSVEEPKKNVTPGSSQQQFYDFLVRHCQPKTPQDERPRPETFDRKPPTPVRSHPKRAPLPALPPKSPAEIYRDWHEQTKLAFADYSTLTTFPAPPPPQSPCRKIPCATSVSRSQLGICIDDIEKAFKTLDLPSMKEERARWHPDRFVRCTEKDKMQAMAKEVFQVVDAMYRKEKDMRSL</sequence>
<evidence type="ECO:0000313" key="3">
    <source>
        <dbReference type="EMBL" id="PIA98263.1"/>
    </source>
</evidence>
<evidence type="ECO:0000256" key="1">
    <source>
        <dbReference type="SAM" id="Coils"/>
    </source>
</evidence>
<reference evidence="4 6" key="2">
    <citation type="submission" date="2023-09" db="EMBL/GenBank/DDBJ databases">
        <title>Complete-Gapless Cercospora beticola genome.</title>
        <authorList>
            <person name="Wyatt N.A."/>
            <person name="Spanner R.E."/>
            <person name="Bolton M.D."/>
        </authorList>
    </citation>
    <scope>NUCLEOTIDE SEQUENCE [LARGE SCALE GENOMIC DNA]</scope>
    <source>
        <strain evidence="4">Cb09-40</strain>
    </source>
</reference>
<gene>
    <name evidence="3" type="ORF">CB0940_06396</name>
    <name evidence="4" type="ORF">RHO25_003641</name>
</gene>
<organism evidence="3 5">
    <name type="scientific">Cercospora beticola</name>
    <name type="common">Sugarbeet leaf spot fungus</name>
    <dbReference type="NCBI Taxonomy" id="122368"/>
    <lineage>
        <taxon>Eukaryota</taxon>
        <taxon>Fungi</taxon>
        <taxon>Dikarya</taxon>
        <taxon>Ascomycota</taxon>
        <taxon>Pezizomycotina</taxon>
        <taxon>Dothideomycetes</taxon>
        <taxon>Dothideomycetidae</taxon>
        <taxon>Mycosphaerellales</taxon>
        <taxon>Mycosphaerellaceae</taxon>
        <taxon>Cercospora</taxon>
    </lineage>
</organism>